<feature type="domain" description="YprB ribonuclease H-like" evidence="2">
    <location>
        <begin position="228"/>
        <end position="381"/>
    </location>
</feature>
<reference evidence="3 4" key="1">
    <citation type="journal article" date="2016" name="Sci. Rep.">
        <title>Metabolic traits of an uncultured archaeal lineage -MSBL1- from brine pools of the Red Sea.</title>
        <authorList>
            <person name="Mwirichia R."/>
            <person name="Alam I."/>
            <person name="Rashid M."/>
            <person name="Vinu M."/>
            <person name="Ba-Alawi W."/>
            <person name="Anthony Kamau A."/>
            <person name="Kamanda Ngugi D."/>
            <person name="Goker M."/>
            <person name="Klenk H.P."/>
            <person name="Bajic V."/>
            <person name="Stingl U."/>
        </authorList>
    </citation>
    <scope>NUCLEOTIDE SEQUENCE [LARGE SCALE GENOMIC DNA]</scope>
    <source>
        <strain evidence="3">SCGC-AAA259E22</strain>
    </source>
</reference>
<feature type="domain" description="Calcineurin-like phosphoesterase" evidence="1">
    <location>
        <begin position="43"/>
        <end position="107"/>
    </location>
</feature>
<dbReference type="PANTHER" id="PTHR38462">
    <property type="entry name" value="EXONUCLEASE-LIKE PROTEIN"/>
    <property type="match status" value="1"/>
</dbReference>
<evidence type="ECO:0000313" key="4">
    <source>
        <dbReference type="Proteomes" id="UP000070657"/>
    </source>
</evidence>
<dbReference type="InterPro" id="IPR012337">
    <property type="entry name" value="RNaseH-like_sf"/>
</dbReference>
<accession>A0A133UG89</accession>
<name>A0A133UG89_9EURY</name>
<dbReference type="SUPFAM" id="SSF47794">
    <property type="entry name" value="Rad51 N-terminal domain-like"/>
    <property type="match status" value="1"/>
</dbReference>
<proteinExistence type="predicted"/>
<sequence length="458" mass="53026">VLRKKNVHDLHEEPYLVDKYAFLGQEGSTGNIGFLLYSEDEVYAHLENQIKKVGDDKYFILVSHQPPYQVLDFARRFGTQHIGSESIRKVLEKNQIELNICGHVHMYGGRSEKLGDTHVVNIASGDEPEASARLARISISRDRPITDCFTIGGSEIRNLRGVGKVRSRKLEDSGLTSLEEIASKDPVEIAEKSEIYPKIAWKLWLSAKAIIGGEIFQLEDFAPPKDPLYLDVETTPEQRFMTGVYYPGENEFRQFTVGKWTAKERRKTEGALYRYLEDRGKTIVTYTDYDTRFLTSKMLKGKEHYDLYSGLRKSFVFPTQNYKLSSVGGAFGYSWEDPDLRGWDMPRLYHDYLETGRETLLEKIVEHNKDDVMAMHHIIEEIKNSEFERKNFNREQFTQPKAGRKWSKERIIERLNELGSELGRVPRKRDDRGLYYAATKYFDSWDEAKEAANLESLN</sequence>
<feature type="non-terminal residue" evidence="3">
    <location>
        <position position="1"/>
    </location>
</feature>
<dbReference type="GO" id="GO:0016787">
    <property type="term" value="F:hydrolase activity"/>
    <property type="evidence" value="ECO:0007669"/>
    <property type="project" value="InterPro"/>
</dbReference>
<keyword evidence="4" id="KW-1185">Reference proteome</keyword>
<dbReference type="Gene3D" id="3.60.21.10">
    <property type="match status" value="1"/>
</dbReference>
<dbReference type="InterPro" id="IPR004843">
    <property type="entry name" value="Calcineurin-like_PHP"/>
</dbReference>
<evidence type="ECO:0000259" key="1">
    <source>
        <dbReference type="Pfam" id="PF00149"/>
    </source>
</evidence>
<dbReference type="SUPFAM" id="SSF56300">
    <property type="entry name" value="Metallo-dependent phosphatases"/>
    <property type="match status" value="1"/>
</dbReference>
<dbReference type="Proteomes" id="UP000070657">
    <property type="component" value="Unassembled WGS sequence"/>
</dbReference>
<dbReference type="AlphaFoldDB" id="A0A133UG89"/>
<protein>
    <submittedName>
        <fullName evidence="3">Uncharacterized protein</fullName>
    </submittedName>
</protein>
<dbReference type="PANTHER" id="PTHR38462:SF1">
    <property type="entry name" value="YPRB RIBONUCLEASE H-LIKE DOMAIN-CONTAINING PROTEIN"/>
    <property type="match status" value="1"/>
</dbReference>
<evidence type="ECO:0000259" key="2">
    <source>
        <dbReference type="Pfam" id="PF13482"/>
    </source>
</evidence>
<dbReference type="Pfam" id="PF00149">
    <property type="entry name" value="Metallophos"/>
    <property type="match status" value="1"/>
</dbReference>
<dbReference type="Pfam" id="PF13482">
    <property type="entry name" value="RNase_H_2"/>
    <property type="match status" value="1"/>
</dbReference>
<dbReference type="SUPFAM" id="SSF53098">
    <property type="entry name" value="Ribonuclease H-like"/>
    <property type="match status" value="1"/>
</dbReference>
<dbReference type="InterPro" id="IPR029052">
    <property type="entry name" value="Metallo-depent_PP-like"/>
</dbReference>
<dbReference type="InterPro" id="IPR038720">
    <property type="entry name" value="YprB_RNase_H-like_dom"/>
</dbReference>
<dbReference type="InterPro" id="IPR010995">
    <property type="entry name" value="DNA_repair_Rad51/TF_NusA_a-hlx"/>
</dbReference>
<dbReference type="GO" id="GO:0000166">
    <property type="term" value="F:nucleotide binding"/>
    <property type="evidence" value="ECO:0007669"/>
    <property type="project" value="InterPro"/>
</dbReference>
<dbReference type="EMBL" id="LHXP01000026">
    <property type="protein sequence ID" value="KXA93197.1"/>
    <property type="molecule type" value="Genomic_DNA"/>
</dbReference>
<dbReference type="Pfam" id="PF18780">
    <property type="entry name" value="HNH_repeat"/>
    <property type="match status" value="1"/>
</dbReference>
<dbReference type="InterPro" id="IPR041025">
    <property type="entry name" value="HNH_repeat"/>
</dbReference>
<dbReference type="Gene3D" id="1.10.150.20">
    <property type="entry name" value="5' to 3' exonuclease, C-terminal subdomain"/>
    <property type="match status" value="1"/>
</dbReference>
<comment type="caution">
    <text evidence="3">The sequence shown here is derived from an EMBL/GenBank/DDBJ whole genome shotgun (WGS) entry which is preliminary data.</text>
</comment>
<gene>
    <name evidence="3" type="ORF">AKJ66_02610</name>
</gene>
<evidence type="ECO:0000313" key="3">
    <source>
        <dbReference type="EMBL" id="KXA93197.1"/>
    </source>
</evidence>
<organism evidence="3 4">
    <name type="scientific">candidate division MSBL1 archaeon SCGC-AAA259E22</name>
    <dbReference type="NCBI Taxonomy" id="1698265"/>
    <lineage>
        <taxon>Archaea</taxon>
        <taxon>Methanobacteriati</taxon>
        <taxon>Methanobacteriota</taxon>
        <taxon>candidate division MSBL1</taxon>
    </lineage>
</organism>